<dbReference type="InterPro" id="IPR033308">
    <property type="entry name" value="PGAP5/Cdc1/Ted1"/>
</dbReference>
<evidence type="ECO:0000313" key="14">
    <source>
        <dbReference type="Proteomes" id="UP000466442"/>
    </source>
</evidence>
<reference evidence="13" key="1">
    <citation type="journal article" date="2021" name="Mol. Ecol. Resour.">
        <title>Apolygus lucorum genome provides insights into omnivorousness and mesophyll feeding.</title>
        <authorList>
            <person name="Liu Y."/>
            <person name="Liu H."/>
            <person name="Wang H."/>
            <person name="Huang T."/>
            <person name="Liu B."/>
            <person name="Yang B."/>
            <person name="Yin L."/>
            <person name="Li B."/>
            <person name="Zhang Y."/>
            <person name="Zhang S."/>
            <person name="Jiang F."/>
            <person name="Zhang X."/>
            <person name="Ren Y."/>
            <person name="Wang B."/>
            <person name="Wang S."/>
            <person name="Lu Y."/>
            <person name="Wu K."/>
            <person name="Fan W."/>
            <person name="Wang G."/>
        </authorList>
    </citation>
    <scope>NUCLEOTIDE SEQUENCE</scope>
    <source>
        <strain evidence="13">12Hb</strain>
    </source>
</reference>
<comment type="similarity">
    <text evidence="3">Belongs to the metallophosphoesterase superfamily. MPPE1 family.</text>
</comment>
<keyword evidence="5" id="KW-0479">Metal-binding</keyword>
<keyword evidence="6" id="KW-0378">Hydrolase</keyword>
<keyword evidence="4 11" id="KW-0812">Transmembrane</keyword>
<evidence type="ECO:0000256" key="11">
    <source>
        <dbReference type="SAM" id="Phobius"/>
    </source>
</evidence>
<proteinExistence type="inferred from homology"/>
<feature type="domain" description="Calcineurin-like phosphoesterase" evidence="12">
    <location>
        <begin position="111"/>
        <end position="346"/>
    </location>
</feature>
<sequence length="436" mass="49345">MAGWGAPVSAGFHSRRNHCLSRNEVGEKLHGGPSVLEGAGRREGACARSGDAAGGAPGGGGGNSVTAGAAIGGEPVDRERFMEEEECSWPVLDPRKADQTIDAKDPNQIVKIMLLADTHLLGPKHGHWFDKLRREWQMYRTFQTAMILQRPDVVFILGDLFDEGQWCSPEEFNAYIDRFHSIFHVPAGTKLFVAVGNHDIGFHYKITPYLQKRFTDAFDAPPVRLITLAGSHFVLLNSMAMEGDGCFLCRPAEVLLSKISRRLKCTKNPSQCAKSMSLSQYSRPILLQHFPLYRESDEVCNEPDEAPEDEKSQKFRERMECISRESTFSLLDMLQPRVSFGGHTHHGCHRYHTLTNTHEFTLPSFSWRNKNNPSYSLAVFTPNNYEVSKCYMPQESTVCFLYFSGILMILIYAAFSYKFLCRRQRLFKEKESEKQP</sequence>
<evidence type="ECO:0000256" key="2">
    <source>
        <dbReference type="ARBA" id="ARBA00004141"/>
    </source>
</evidence>
<evidence type="ECO:0000256" key="10">
    <source>
        <dbReference type="SAM" id="MobiDB-lite"/>
    </source>
</evidence>
<dbReference type="InterPro" id="IPR004843">
    <property type="entry name" value="Calcineurin-like_PHP"/>
</dbReference>
<organism evidence="13 14">
    <name type="scientific">Apolygus lucorum</name>
    <name type="common">Small green plant bug</name>
    <name type="synonym">Lygocoris lucorum</name>
    <dbReference type="NCBI Taxonomy" id="248454"/>
    <lineage>
        <taxon>Eukaryota</taxon>
        <taxon>Metazoa</taxon>
        <taxon>Ecdysozoa</taxon>
        <taxon>Arthropoda</taxon>
        <taxon>Hexapoda</taxon>
        <taxon>Insecta</taxon>
        <taxon>Pterygota</taxon>
        <taxon>Neoptera</taxon>
        <taxon>Paraneoptera</taxon>
        <taxon>Hemiptera</taxon>
        <taxon>Heteroptera</taxon>
        <taxon>Panheteroptera</taxon>
        <taxon>Cimicomorpha</taxon>
        <taxon>Miridae</taxon>
        <taxon>Mirini</taxon>
        <taxon>Apolygus</taxon>
    </lineage>
</organism>
<dbReference type="GO" id="GO:0006506">
    <property type="term" value="P:GPI anchor biosynthetic process"/>
    <property type="evidence" value="ECO:0007669"/>
    <property type="project" value="InterPro"/>
</dbReference>
<keyword evidence="9" id="KW-0464">Manganese</keyword>
<gene>
    <name evidence="13" type="ORF">GE061_008942</name>
</gene>
<evidence type="ECO:0000256" key="9">
    <source>
        <dbReference type="ARBA" id="ARBA00023211"/>
    </source>
</evidence>
<feature type="compositionally biased region" description="Gly residues" evidence="10">
    <location>
        <begin position="52"/>
        <end position="63"/>
    </location>
</feature>
<evidence type="ECO:0000259" key="12">
    <source>
        <dbReference type="Pfam" id="PF00149"/>
    </source>
</evidence>
<evidence type="ECO:0000256" key="5">
    <source>
        <dbReference type="ARBA" id="ARBA00022723"/>
    </source>
</evidence>
<evidence type="ECO:0000256" key="8">
    <source>
        <dbReference type="ARBA" id="ARBA00023136"/>
    </source>
</evidence>
<evidence type="ECO:0000256" key="4">
    <source>
        <dbReference type="ARBA" id="ARBA00022692"/>
    </source>
</evidence>
<dbReference type="Gene3D" id="3.60.21.10">
    <property type="match status" value="1"/>
</dbReference>
<evidence type="ECO:0000256" key="1">
    <source>
        <dbReference type="ARBA" id="ARBA00001936"/>
    </source>
</evidence>
<dbReference type="EMBL" id="WIXP02000002">
    <property type="protein sequence ID" value="KAF6214203.1"/>
    <property type="molecule type" value="Genomic_DNA"/>
</dbReference>
<keyword evidence="14" id="KW-1185">Reference proteome</keyword>
<evidence type="ECO:0000313" key="13">
    <source>
        <dbReference type="EMBL" id="KAF6214203.1"/>
    </source>
</evidence>
<comment type="caution">
    <text evidence="13">The sequence shown here is derived from an EMBL/GenBank/DDBJ whole genome shotgun (WGS) entry which is preliminary data.</text>
</comment>
<keyword evidence="8 11" id="KW-0472">Membrane</keyword>
<dbReference type="Proteomes" id="UP000466442">
    <property type="component" value="Unassembled WGS sequence"/>
</dbReference>
<dbReference type="GO" id="GO:0016020">
    <property type="term" value="C:membrane"/>
    <property type="evidence" value="ECO:0007669"/>
    <property type="project" value="UniProtKB-SubCell"/>
</dbReference>
<evidence type="ECO:0000256" key="3">
    <source>
        <dbReference type="ARBA" id="ARBA00008895"/>
    </source>
</evidence>
<evidence type="ECO:0000256" key="6">
    <source>
        <dbReference type="ARBA" id="ARBA00022801"/>
    </source>
</evidence>
<keyword evidence="7 11" id="KW-1133">Transmembrane helix</keyword>
<protein>
    <recommendedName>
        <fullName evidence="12">Calcineurin-like phosphoesterase domain-containing protein</fullName>
    </recommendedName>
</protein>
<feature type="region of interest" description="Disordered" evidence="10">
    <location>
        <begin position="41"/>
        <end position="70"/>
    </location>
</feature>
<dbReference type="AlphaFoldDB" id="A0A8S9XZ71"/>
<dbReference type="GO" id="GO:0016787">
    <property type="term" value="F:hydrolase activity"/>
    <property type="evidence" value="ECO:0007669"/>
    <property type="project" value="UniProtKB-KW"/>
</dbReference>
<dbReference type="SUPFAM" id="SSF56300">
    <property type="entry name" value="Metallo-dependent phosphatases"/>
    <property type="match status" value="1"/>
</dbReference>
<evidence type="ECO:0000256" key="7">
    <source>
        <dbReference type="ARBA" id="ARBA00022989"/>
    </source>
</evidence>
<dbReference type="PANTHER" id="PTHR13315:SF0">
    <property type="entry name" value="METALLOPHOSPHOESTERASE 1"/>
    <property type="match status" value="1"/>
</dbReference>
<dbReference type="Pfam" id="PF00149">
    <property type="entry name" value="Metallophos"/>
    <property type="match status" value="1"/>
</dbReference>
<comment type="subcellular location">
    <subcellularLocation>
        <location evidence="2">Membrane</location>
        <topology evidence="2">Multi-pass membrane protein</topology>
    </subcellularLocation>
</comment>
<dbReference type="PANTHER" id="PTHR13315">
    <property type="entry name" value="METALLO PHOSPHOESTERASE RELATED"/>
    <property type="match status" value="1"/>
</dbReference>
<feature type="transmembrane region" description="Helical" evidence="11">
    <location>
        <begin position="400"/>
        <end position="420"/>
    </location>
</feature>
<dbReference type="InterPro" id="IPR029052">
    <property type="entry name" value="Metallo-depent_PP-like"/>
</dbReference>
<dbReference type="GO" id="GO:0046872">
    <property type="term" value="F:metal ion binding"/>
    <property type="evidence" value="ECO:0007669"/>
    <property type="project" value="UniProtKB-KW"/>
</dbReference>
<dbReference type="OrthoDB" id="9984693at2759"/>
<comment type="cofactor">
    <cofactor evidence="1">
        <name>Mn(2+)</name>
        <dbReference type="ChEBI" id="CHEBI:29035"/>
    </cofactor>
</comment>
<name>A0A8S9XZ71_APOLU</name>
<accession>A0A8S9XZ71</accession>